<evidence type="ECO:0000313" key="6">
    <source>
        <dbReference type="Proteomes" id="UP000240325"/>
    </source>
</evidence>
<feature type="region of interest" description="Disordered" evidence="3">
    <location>
        <begin position="585"/>
        <end position="615"/>
    </location>
</feature>
<dbReference type="GO" id="GO:0003677">
    <property type="term" value="F:DNA binding"/>
    <property type="evidence" value="ECO:0007669"/>
    <property type="project" value="InterPro"/>
</dbReference>
<dbReference type="GO" id="GO:0005524">
    <property type="term" value="F:ATP binding"/>
    <property type="evidence" value="ECO:0007669"/>
    <property type="project" value="InterPro"/>
</dbReference>
<dbReference type="InterPro" id="IPR027417">
    <property type="entry name" value="P-loop_NTPase"/>
</dbReference>
<keyword evidence="5" id="KW-0067">ATP-binding</keyword>
<feature type="compositionally biased region" description="Acidic residues" evidence="3">
    <location>
        <begin position="1"/>
        <end position="14"/>
    </location>
</feature>
<dbReference type="Gene3D" id="3.40.50.300">
    <property type="entry name" value="P-loop containing nucleotide triphosphate hydrolases"/>
    <property type="match status" value="2"/>
</dbReference>
<dbReference type="GO" id="GO:0016787">
    <property type="term" value="F:hydrolase activity"/>
    <property type="evidence" value="ECO:0007669"/>
    <property type="project" value="UniProtKB-KW"/>
</dbReference>
<evidence type="ECO:0000313" key="5">
    <source>
        <dbReference type="EMBL" id="ATZ80950.1"/>
    </source>
</evidence>
<feature type="domain" description="Helicase ATP-binding" evidence="4">
    <location>
        <begin position="97"/>
        <end position="305"/>
    </location>
</feature>
<evidence type="ECO:0000256" key="1">
    <source>
        <dbReference type="ARBA" id="ARBA00022801"/>
    </source>
</evidence>
<reference evidence="5" key="1">
    <citation type="journal article" date="2017" name="Elife">
        <title>The kinetoplastid-infecting Bodo saltans virus (BsV), a window into the most abundant giant viruses in the sea.</title>
        <authorList>
            <person name="Deeg C.M."/>
            <person name="Chow C.-E.T."/>
            <person name="Suttle C.A."/>
        </authorList>
    </citation>
    <scope>NUCLEOTIDE SEQUENCE</scope>
    <source>
        <strain evidence="5">NG1</strain>
    </source>
</reference>
<evidence type="ECO:0000256" key="3">
    <source>
        <dbReference type="SAM" id="MobiDB-lite"/>
    </source>
</evidence>
<keyword evidence="5" id="KW-0347">Helicase</keyword>
<dbReference type="Pfam" id="PF04851">
    <property type="entry name" value="ResIII"/>
    <property type="match status" value="1"/>
</dbReference>
<feature type="coiled-coil region" evidence="2">
    <location>
        <begin position="380"/>
        <end position="414"/>
    </location>
</feature>
<feature type="region of interest" description="Disordered" evidence="3">
    <location>
        <begin position="1"/>
        <end position="24"/>
    </location>
</feature>
<organism evidence="5">
    <name type="scientific">Bodo saltans virus</name>
    <dbReference type="NCBI Taxonomy" id="2024608"/>
    <lineage>
        <taxon>Viruses</taxon>
        <taxon>Varidnaviria</taxon>
        <taxon>Bamfordvirae</taxon>
        <taxon>Nucleocytoviricota</taxon>
        <taxon>Megaviricetes</taxon>
        <taxon>Imitervirales</taxon>
        <taxon>Mimiviridae</taxon>
        <taxon>Klosneuvirinae</taxon>
        <taxon>Theiavirus</taxon>
        <taxon>Theiavirus salishense</taxon>
    </lineage>
</organism>
<keyword evidence="6" id="KW-1185">Reference proteome</keyword>
<dbReference type="Proteomes" id="UP000240325">
    <property type="component" value="Segment"/>
</dbReference>
<sequence length="1203" mass="140626">MESDSEISNEEISNEEINNKNTEKLMKKEYSYPEQNNADLQYEMYKKKEFYNYRIPERPEFKTYEEIKNYRDNIGCAHLNGKQTKPHPYQNLLTNFINPSTPYKGIIVMHGLGSGKTRTGVSIAENFIPQCQKYRTKIIILVSGPLQKENWKEEILASTGEKYLKYIDKSLLINREEKEKIDRNAMSLILQYYRFMSFKSFYKHVLGEKIIDKKVIGDSTKLKNVYRKDEDGKFERDLSADRIYNLNNTLLIVDEAHQVTGNAYGDAIKYIIDNSINLKCVFMTATPMKNLGHDIIELVNFLRPKDSLMERDKIFTQHKNYQMELKEGGEEYFKKMAMGYFSYVRGADPLTYATRADQGEIPEGLYFTKVTKCKMLPFQQKVYDDTIEDQEKEIKELEENDIEEDDKRDALDRKSEAISNFVFPGLSPDKKNIVGYHGREGINVVKNQLKENNSLLNRKLSNMVYGHENETEMIYLTSDGKSITGKIYKEENLKNFSTKFYQALVNINLLVEGKLGAQTTFVYSNLVKVGIEIFQEILLQNGYLEYQEDRQNYQINSDTRCYYCGLKYSDHGNIGRTFKKEMLSRENDSSDSSELSNFNINNSASHSDSEKENNKYKHISPHTFHPATFITVTGKSTDDTMDVIPEEKKRILTAVFNNIQNKEGKYIKLVLGSKVMNEGISLRYVGQVHILDVYFNLGKVDQAVGRAIRYCSHYHLMNEKNPYPIVKVFKYVVSLNDKLSTEEELYRKAEIKHICIKKIERYIKEIAIDCALNMGGNIFSEELVKYKDCEQWGKYKCPDTCDYMDCNYKCANVQLNAKYYDPTRKIYRKLQKDEIDDSTFNNELARNEIESTKEKIKDMFIIGYSYTIKDILDNIKNSYDEQSDLFDEFFVYKALDELIPITENDFNNFKDTIVDKHHRQGYLIYRGKYYIFQPFDQNENVPMYYRVNADKKIAMNLSLYNYLKMTDQLQQVVDIKSKKASDIDEISFYDFDATMEYYDNRNEYEYVGFIDKEINRKKNKNIDEIQDIFKLREKRAKILEKKRATGLPSLKGAVCVNAKSKGYLESVAKKLGIQPEKNITRTDICRKIEDKMLTMEKYGTDENKNKFTYVMIPVNHPSIPFPYNLQDRTSFLINDINNAIKINLDISHKSTKKTDGKEKGQLMYIITLKNIKKLKDDDIILIDNIVKKYKAVFDKKNGEIIVD</sequence>
<dbReference type="SUPFAM" id="SSF52540">
    <property type="entry name" value="P-loop containing nucleoside triphosphate hydrolases"/>
    <property type="match status" value="3"/>
</dbReference>
<keyword evidence="1" id="KW-0378">Hydrolase</keyword>
<gene>
    <name evidence="5" type="ORF">BMW23_0905</name>
</gene>
<dbReference type="InterPro" id="IPR006935">
    <property type="entry name" value="Helicase/UvrB_N"/>
</dbReference>
<evidence type="ECO:0000259" key="4">
    <source>
        <dbReference type="PROSITE" id="PS51192"/>
    </source>
</evidence>
<dbReference type="InterPro" id="IPR014001">
    <property type="entry name" value="Helicase_ATP-bd"/>
</dbReference>
<protein>
    <submittedName>
        <fullName evidence="5">DEXDc helicase</fullName>
    </submittedName>
</protein>
<dbReference type="SMART" id="SM00487">
    <property type="entry name" value="DEXDc"/>
    <property type="match status" value="1"/>
</dbReference>
<accession>A0A2H4UVK7</accession>
<name>A0A2H4UVK7_9VIRU</name>
<dbReference type="EMBL" id="MF782455">
    <property type="protein sequence ID" value="ATZ80950.1"/>
    <property type="molecule type" value="Genomic_DNA"/>
</dbReference>
<keyword evidence="2" id="KW-0175">Coiled coil</keyword>
<dbReference type="PROSITE" id="PS51192">
    <property type="entry name" value="HELICASE_ATP_BIND_1"/>
    <property type="match status" value="1"/>
</dbReference>
<keyword evidence="5" id="KW-0547">Nucleotide-binding</keyword>
<evidence type="ECO:0000256" key="2">
    <source>
        <dbReference type="SAM" id="Coils"/>
    </source>
</evidence>
<proteinExistence type="predicted"/>
<dbReference type="GO" id="GO:0004386">
    <property type="term" value="F:helicase activity"/>
    <property type="evidence" value="ECO:0007669"/>
    <property type="project" value="UniProtKB-KW"/>
</dbReference>